<gene>
    <name evidence="2" type="ORF">Taro_037918</name>
</gene>
<organism evidence="2 3">
    <name type="scientific">Colocasia esculenta</name>
    <name type="common">Wild taro</name>
    <name type="synonym">Arum esculentum</name>
    <dbReference type="NCBI Taxonomy" id="4460"/>
    <lineage>
        <taxon>Eukaryota</taxon>
        <taxon>Viridiplantae</taxon>
        <taxon>Streptophyta</taxon>
        <taxon>Embryophyta</taxon>
        <taxon>Tracheophyta</taxon>
        <taxon>Spermatophyta</taxon>
        <taxon>Magnoliopsida</taxon>
        <taxon>Liliopsida</taxon>
        <taxon>Araceae</taxon>
        <taxon>Aroideae</taxon>
        <taxon>Colocasieae</taxon>
        <taxon>Colocasia</taxon>
    </lineage>
</organism>
<protein>
    <submittedName>
        <fullName evidence="2">Uncharacterized protein</fullName>
    </submittedName>
</protein>
<proteinExistence type="predicted"/>
<evidence type="ECO:0000313" key="3">
    <source>
        <dbReference type="Proteomes" id="UP000652761"/>
    </source>
</evidence>
<dbReference type="OrthoDB" id="636522at2759"/>
<evidence type="ECO:0000256" key="1">
    <source>
        <dbReference type="SAM" id="MobiDB-lite"/>
    </source>
</evidence>
<dbReference type="AlphaFoldDB" id="A0A843WHN6"/>
<comment type="caution">
    <text evidence="2">The sequence shown here is derived from an EMBL/GenBank/DDBJ whole genome shotgun (WGS) entry which is preliminary data.</text>
</comment>
<keyword evidence="3" id="KW-1185">Reference proteome</keyword>
<feature type="region of interest" description="Disordered" evidence="1">
    <location>
        <begin position="1"/>
        <end position="22"/>
    </location>
</feature>
<dbReference type="Proteomes" id="UP000652761">
    <property type="component" value="Unassembled WGS sequence"/>
</dbReference>
<name>A0A843WHN6_COLES</name>
<accession>A0A843WHN6</accession>
<dbReference type="EMBL" id="NMUH01003349">
    <property type="protein sequence ID" value="MQM05111.1"/>
    <property type="molecule type" value="Genomic_DNA"/>
</dbReference>
<evidence type="ECO:0000313" key="2">
    <source>
        <dbReference type="EMBL" id="MQM05111.1"/>
    </source>
</evidence>
<sequence length="73" mass="8589">MRQHHRHHREGEEEPTDGRRPVLACCCNPCNLVASLFRRVGRCLFVACYPVLQCSGLDESRHHHHDHLHRHFS</sequence>
<reference evidence="2" key="1">
    <citation type="submission" date="2017-07" db="EMBL/GenBank/DDBJ databases">
        <title>Taro Niue Genome Assembly and Annotation.</title>
        <authorList>
            <person name="Atibalentja N."/>
            <person name="Keating K."/>
            <person name="Fields C.J."/>
        </authorList>
    </citation>
    <scope>NUCLEOTIDE SEQUENCE</scope>
    <source>
        <strain evidence="2">Niue_2</strain>
        <tissue evidence="2">Leaf</tissue>
    </source>
</reference>